<evidence type="ECO:0000256" key="3">
    <source>
        <dbReference type="ARBA" id="ARBA00022989"/>
    </source>
</evidence>
<accession>A0A9P5SM82</accession>
<evidence type="ECO:0000256" key="2">
    <source>
        <dbReference type="ARBA" id="ARBA00022692"/>
    </source>
</evidence>
<dbReference type="GO" id="GO:0016491">
    <property type="term" value="F:oxidoreductase activity"/>
    <property type="evidence" value="ECO:0007669"/>
    <property type="project" value="InterPro"/>
</dbReference>
<evidence type="ECO:0000256" key="5">
    <source>
        <dbReference type="SAM" id="Phobius"/>
    </source>
</evidence>
<dbReference type="InterPro" id="IPR050307">
    <property type="entry name" value="Sterol_Desaturase_Related"/>
</dbReference>
<comment type="caution">
    <text evidence="7">The sequence shown here is derived from an EMBL/GenBank/DDBJ whole genome shotgun (WGS) entry which is preliminary data.</text>
</comment>
<dbReference type="InterPro" id="IPR006694">
    <property type="entry name" value="Fatty_acid_hydroxylase"/>
</dbReference>
<feature type="transmembrane region" description="Helical" evidence="5">
    <location>
        <begin position="234"/>
        <end position="256"/>
    </location>
</feature>
<dbReference type="GO" id="GO:0008610">
    <property type="term" value="P:lipid biosynthetic process"/>
    <property type="evidence" value="ECO:0007669"/>
    <property type="project" value="InterPro"/>
</dbReference>
<reference evidence="7" key="1">
    <citation type="journal article" date="2020" name="Fungal Divers.">
        <title>Resolving the Mortierellaceae phylogeny through synthesis of multi-gene phylogenetics and phylogenomics.</title>
        <authorList>
            <person name="Vandepol N."/>
            <person name="Liber J."/>
            <person name="Desiro A."/>
            <person name="Na H."/>
            <person name="Kennedy M."/>
            <person name="Barry K."/>
            <person name="Grigoriev I.V."/>
            <person name="Miller A.N."/>
            <person name="O'Donnell K."/>
            <person name="Stajich J.E."/>
            <person name="Bonito G."/>
        </authorList>
    </citation>
    <scope>NUCLEOTIDE SEQUENCE</scope>
    <source>
        <strain evidence="7">NVP1</strain>
    </source>
</reference>
<sequence length="425" mass="47366">MDVVLDHADHYVLDTLYSHLPAIPIPDLVAGIASLPNITTMQAAIASSSFSIPDTASNFWLAASSSGTTLNSLAQDSILRQTLSLFILTLIGAHVMYFLFASSSYYLVFDQNHTKHPKFLKNQVKLEIEMSLKALPGIAVMTTPWFLGEVRGYSKLYSHIHTADAMAAAAEATKVVFNPPATVIQETMAAAISAGANVVASNVTEEIVAQGLLPEAVANVLGPLAPMVEFFMDGWGYVALSIAAFLFFTDCGIYWVHRFLHHPLVYKRLHKPHHKWIIPTPYSSHAFHPVDGYLQSVPYHVFVFVFPMQKYIYLTMFVLVNFWSVLIHDGEVVVESSVINSAAHHSVHHLYFNYNYGQYFTLWDRLGGSYRTPGAEQYDKSLRMNNKVWKKQAKEVDGFDEFGKPTDAIAEKFKTTGAPRKVVNA</sequence>
<feature type="transmembrane region" description="Helical" evidence="5">
    <location>
        <begin position="85"/>
        <end position="109"/>
    </location>
</feature>
<dbReference type="PANTHER" id="PTHR11863">
    <property type="entry name" value="STEROL DESATURASE"/>
    <property type="match status" value="1"/>
</dbReference>
<keyword evidence="2 5" id="KW-0812">Transmembrane</keyword>
<organism evidence="7 8">
    <name type="scientific">Podila minutissima</name>
    <dbReference type="NCBI Taxonomy" id="64525"/>
    <lineage>
        <taxon>Eukaryota</taxon>
        <taxon>Fungi</taxon>
        <taxon>Fungi incertae sedis</taxon>
        <taxon>Mucoromycota</taxon>
        <taxon>Mortierellomycotina</taxon>
        <taxon>Mortierellomycetes</taxon>
        <taxon>Mortierellales</taxon>
        <taxon>Mortierellaceae</taxon>
        <taxon>Podila</taxon>
    </lineage>
</organism>
<evidence type="ECO:0000256" key="1">
    <source>
        <dbReference type="ARBA" id="ARBA00004370"/>
    </source>
</evidence>
<feature type="domain" description="Fatty acid hydroxylase" evidence="6">
    <location>
        <begin position="243"/>
        <end position="368"/>
    </location>
</feature>
<dbReference type="EMBL" id="JAAAUY010000222">
    <property type="protein sequence ID" value="KAF9333084.1"/>
    <property type="molecule type" value="Genomic_DNA"/>
</dbReference>
<dbReference type="Pfam" id="PF04116">
    <property type="entry name" value="FA_hydroxylase"/>
    <property type="match status" value="1"/>
</dbReference>
<evidence type="ECO:0000313" key="8">
    <source>
        <dbReference type="Proteomes" id="UP000696485"/>
    </source>
</evidence>
<keyword evidence="8" id="KW-1185">Reference proteome</keyword>
<protein>
    <submittedName>
        <fullName evidence="7">C-5 sterol desaturase</fullName>
    </submittedName>
</protein>
<dbReference type="Proteomes" id="UP000696485">
    <property type="component" value="Unassembled WGS sequence"/>
</dbReference>
<evidence type="ECO:0000259" key="6">
    <source>
        <dbReference type="Pfam" id="PF04116"/>
    </source>
</evidence>
<feature type="transmembrane region" description="Helical" evidence="5">
    <location>
        <begin position="311"/>
        <end position="328"/>
    </location>
</feature>
<proteinExistence type="predicted"/>
<evidence type="ECO:0000256" key="4">
    <source>
        <dbReference type="ARBA" id="ARBA00023136"/>
    </source>
</evidence>
<dbReference type="GO" id="GO:0016020">
    <property type="term" value="C:membrane"/>
    <property type="evidence" value="ECO:0007669"/>
    <property type="project" value="UniProtKB-SubCell"/>
</dbReference>
<keyword evidence="3 5" id="KW-1133">Transmembrane helix</keyword>
<dbReference type="GO" id="GO:0005506">
    <property type="term" value="F:iron ion binding"/>
    <property type="evidence" value="ECO:0007669"/>
    <property type="project" value="InterPro"/>
</dbReference>
<dbReference type="AlphaFoldDB" id="A0A9P5SM82"/>
<comment type="subcellular location">
    <subcellularLocation>
        <location evidence="1">Membrane</location>
    </subcellularLocation>
</comment>
<gene>
    <name evidence="7" type="primary">ERG3_2</name>
    <name evidence="7" type="ORF">BG006_004020</name>
</gene>
<keyword evidence="4 5" id="KW-0472">Membrane</keyword>
<name>A0A9P5SM82_9FUNG</name>
<evidence type="ECO:0000313" key="7">
    <source>
        <dbReference type="EMBL" id="KAF9333084.1"/>
    </source>
</evidence>